<dbReference type="Pfam" id="PF17964">
    <property type="entry name" value="Big_10"/>
    <property type="match status" value="1"/>
</dbReference>
<gene>
    <name evidence="15" type="ORF">C6V83_08145</name>
</gene>
<evidence type="ECO:0000256" key="9">
    <source>
        <dbReference type="ARBA" id="ARBA00023288"/>
    </source>
</evidence>
<keyword evidence="10" id="KW-0012">Acyltransferase</keyword>
<dbReference type="PROSITE" id="PS52029">
    <property type="entry name" value="LD_TPASE"/>
    <property type="match status" value="1"/>
</dbReference>
<keyword evidence="4" id="KW-0732">Signal</keyword>
<evidence type="ECO:0000256" key="2">
    <source>
        <dbReference type="ARBA" id="ARBA00022475"/>
    </source>
</evidence>
<accession>A0A2S0KF20</accession>
<evidence type="ECO:0000256" key="4">
    <source>
        <dbReference type="ARBA" id="ARBA00022729"/>
    </source>
</evidence>
<dbReference type="AlphaFoldDB" id="A0A2S0KF20"/>
<evidence type="ECO:0000256" key="1">
    <source>
        <dbReference type="ARBA" id="ARBA00004752"/>
    </source>
</evidence>
<dbReference type="PANTHER" id="PTHR30582">
    <property type="entry name" value="L,D-TRANSPEPTIDASE"/>
    <property type="match status" value="1"/>
</dbReference>
<dbReference type="KEGG" id="git:C6V83_08145"/>
<dbReference type="SUPFAM" id="SSF141523">
    <property type="entry name" value="L,D-transpeptidase catalytic domain-like"/>
    <property type="match status" value="1"/>
</dbReference>
<proteinExistence type="predicted"/>
<dbReference type="GO" id="GO:0005576">
    <property type="term" value="C:extracellular region"/>
    <property type="evidence" value="ECO:0007669"/>
    <property type="project" value="TreeGrafter"/>
</dbReference>
<evidence type="ECO:0000256" key="8">
    <source>
        <dbReference type="ARBA" id="ARBA00023139"/>
    </source>
</evidence>
<dbReference type="Proteomes" id="UP000239814">
    <property type="component" value="Chromosome"/>
</dbReference>
<dbReference type="GO" id="GO:0008360">
    <property type="term" value="P:regulation of cell shape"/>
    <property type="evidence" value="ECO:0007669"/>
    <property type="project" value="UniProtKB-UniRule"/>
</dbReference>
<dbReference type="Gene3D" id="2.40.440.10">
    <property type="entry name" value="L,D-transpeptidase catalytic domain-like"/>
    <property type="match status" value="1"/>
</dbReference>
<dbReference type="InterPro" id="IPR041280">
    <property type="entry name" value="Big_10"/>
</dbReference>
<keyword evidence="6 13" id="KW-0573">Peptidoglycan synthesis</keyword>
<evidence type="ECO:0000256" key="6">
    <source>
        <dbReference type="ARBA" id="ARBA00022984"/>
    </source>
</evidence>
<comment type="pathway">
    <text evidence="12">Glycan biosynthesis.</text>
</comment>
<dbReference type="Gene3D" id="2.60.40.3780">
    <property type="match status" value="1"/>
</dbReference>
<evidence type="ECO:0000313" key="15">
    <source>
        <dbReference type="EMBL" id="AVM00246.1"/>
    </source>
</evidence>
<dbReference type="CDD" id="cd16913">
    <property type="entry name" value="YkuD_like"/>
    <property type="match status" value="1"/>
</dbReference>
<dbReference type="CDD" id="cd13432">
    <property type="entry name" value="LDT_IgD_like_2"/>
    <property type="match status" value="1"/>
</dbReference>
<evidence type="ECO:0000256" key="3">
    <source>
        <dbReference type="ARBA" id="ARBA00022679"/>
    </source>
</evidence>
<keyword evidence="9" id="KW-0449">Lipoprotein</keyword>
<dbReference type="GO" id="GO:0071972">
    <property type="term" value="F:peptidoglycan L,D-transpeptidase activity"/>
    <property type="evidence" value="ECO:0007669"/>
    <property type="project" value="TreeGrafter"/>
</dbReference>
<keyword evidence="8" id="KW-0564">Palmitate</keyword>
<dbReference type="GO" id="GO:0016746">
    <property type="term" value="F:acyltransferase activity"/>
    <property type="evidence" value="ECO:0007669"/>
    <property type="project" value="UniProtKB-KW"/>
</dbReference>
<dbReference type="GO" id="GO:0071555">
    <property type="term" value="P:cell wall organization"/>
    <property type="evidence" value="ECO:0007669"/>
    <property type="project" value="UniProtKB-UniRule"/>
</dbReference>
<evidence type="ECO:0000313" key="16">
    <source>
        <dbReference type="Proteomes" id="UP000239814"/>
    </source>
</evidence>
<dbReference type="GO" id="GO:0018104">
    <property type="term" value="P:peptidoglycan-protein cross-linking"/>
    <property type="evidence" value="ECO:0007669"/>
    <property type="project" value="TreeGrafter"/>
</dbReference>
<dbReference type="EMBL" id="CP027433">
    <property type="protein sequence ID" value="AVM00246.1"/>
    <property type="molecule type" value="Genomic_DNA"/>
</dbReference>
<dbReference type="PANTHER" id="PTHR30582:SF2">
    <property type="entry name" value="L,D-TRANSPEPTIDASE YCIB-RELATED"/>
    <property type="match status" value="1"/>
</dbReference>
<evidence type="ECO:0000256" key="11">
    <source>
        <dbReference type="ARBA" id="ARBA00023316"/>
    </source>
</evidence>
<evidence type="ECO:0000259" key="14">
    <source>
        <dbReference type="PROSITE" id="PS52029"/>
    </source>
</evidence>
<dbReference type="InterPro" id="IPR050979">
    <property type="entry name" value="LD-transpeptidase"/>
</dbReference>
<name>A0A2S0KF20_9ACTN</name>
<sequence>MAFTRLRTLRRRERTVVRSGRGKAAVAVATLAVAAAALSACSSYSDQVHASGEFVDMVRPAIAVTDDGGKPLGKDAIGVQPGKPIVVKATEGALTGVNIPKANGTPVKGELSDDGSTWTSSEPLGYDKRYTLQAEAIGVGGKTTTSQSFTTQAPSNLTQAYILPGKGETVGIAQTAGVRFDEAIPNRKAAQDAIKITTTPKVDGAFYWISDREVRWRPEHFFKPGTKVTIDVDIYGVNLGKGLFGQENVSSNFTVGRAMELVADDNTKTVVIKRDGKVIRTMPTSFGKPGTTTPNGIYMIGDRVDHIVMDSSTYGVAVGSPDGYRTPVDWAVQMSYSGIYLHGAPWSVWAQGNTNTSHGCLNLSPENAQWLVRNTLRGDPVTVKNTQGETLSGTDGLGDWNIPWSVWKKGNA</sequence>
<reference evidence="15 16" key="1">
    <citation type="submission" date="2018-03" db="EMBL/GenBank/DDBJ databases">
        <title>Characteristics and genome of n-alkane degrading marine bacteria Gordonia iterans isolated from crude oil contaminated in Tae-an, South Korea.</title>
        <authorList>
            <person name="Lee S.-S."/>
            <person name="Kim H."/>
        </authorList>
    </citation>
    <scope>NUCLEOTIDE SEQUENCE [LARGE SCALE GENOMIC DNA]</scope>
    <source>
        <strain evidence="15 16">Co17</strain>
    </source>
</reference>
<protein>
    <recommendedName>
        <fullName evidence="14">L,D-TPase catalytic domain-containing protein</fullName>
    </recommendedName>
</protein>
<feature type="domain" description="L,D-TPase catalytic" evidence="14">
    <location>
        <begin position="259"/>
        <end position="384"/>
    </location>
</feature>
<dbReference type="Gene3D" id="2.60.40.3710">
    <property type="match status" value="1"/>
</dbReference>
<dbReference type="FunFam" id="2.40.440.10:FF:000005">
    <property type="entry name" value="L,D-transpeptidase 2"/>
    <property type="match status" value="1"/>
</dbReference>
<evidence type="ECO:0000256" key="10">
    <source>
        <dbReference type="ARBA" id="ARBA00023315"/>
    </source>
</evidence>
<keyword evidence="3" id="KW-0808">Transferase</keyword>
<evidence type="ECO:0000256" key="7">
    <source>
        <dbReference type="ARBA" id="ARBA00023136"/>
    </source>
</evidence>
<feature type="active site" description="Nucleophile" evidence="13">
    <location>
        <position position="360"/>
    </location>
</feature>
<dbReference type="RefSeq" id="WP_105941974.1">
    <property type="nucleotide sequence ID" value="NZ_CP027433.1"/>
</dbReference>
<keyword evidence="16" id="KW-1185">Reference proteome</keyword>
<evidence type="ECO:0000256" key="13">
    <source>
        <dbReference type="PROSITE-ProRule" id="PRU01373"/>
    </source>
</evidence>
<dbReference type="Pfam" id="PF03734">
    <property type="entry name" value="YkuD"/>
    <property type="match status" value="1"/>
</dbReference>
<evidence type="ECO:0000256" key="12">
    <source>
        <dbReference type="ARBA" id="ARBA00060592"/>
    </source>
</evidence>
<keyword evidence="7" id="KW-0472">Membrane</keyword>
<organism evidence="15 16">
    <name type="scientific">Gordonia iterans</name>
    <dbReference type="NCBI Taxonomy" id="1004901"/>
    <lineage>
        <taxon>Bacteria</taxon>
        <taxon>Bacillati</taxon>
        <taxon>Actinomycetota</taxon>
        <taxon>Actinomycetes</taxon>
        <taxon>Mycobacteriales</taxon>
        <taxon>Gordoniaceae</taxon>
        <taxon>Gordonia</taxon>
    </lineage>
</organism>
<evidence type="ECO:0000256" key="5">
    <source>
        <dbReference type="ARBA" id="ARBA00022960"/>
    </source>
</evidence>
<keyword evidence="5 13" id="KW-0133">Cell shape</keyword>
<keyword evidence="2" id="KW-1003">Cell membrane</keyword>
<dbReference type="InterPro" id="IPR038063">
    <property type="entry name" value="Transpep_catalytic_dom"/>
</dbReference>
<keyword evidence="11 13" id="KW-0961">Cell wall biogenesis/degradation</keyword>
<dbReference type="UniPathway" id="UPA00219"/>
<dbReference type="OrthoDB" id="5242354at2"/>
<feature type="active site" description="Proton donor/acceptor" evidence="13">
    <location>
        <position position="342"/>
    </location>
</feature>
<comment type="pathway">
    <text evidence="1 13">Cell wall biogenesis; peptidoglycan biosynthesis.</text>
</comment>
<dbReference type="InterPro" id="IPR005490">
    <property type="entry name" value="LD_TPept_cat_dom"/>
</dbReference>